<keyword evidence="2" id="KW-1185">Reference proteome</keyword>
<accession>A0A0D3F5T6</accession>
<reference evidence="1" key="1">
    <citation type="journal article" date="2009" name="Rice">
        <title>De Novo Next Generation Sequencing of Plant Genomes.</title>
        <authorList>
            <person name="Rounsley S."/>
            <person name="Marri P.R."/>
            <person name="Yu Y."/>
            <person name="He R."/>
            <person name="Sisneros N."/>
            <person name="Goicoechea J.L."/>
            <person name="Lee S.J."/>
            <person name="Angelova A."/>
            <person name="Kudrna D."/>
            <person name="Luo M."/>
            <person name="Affourtit J."/>
            <person name="Desany B."/>
            <person name="Knight J."/>
            <person name="Niazi F."/>
            <person name="Egholm M."/>
            <person name="Wing R.A."/>
        </authorList>
    </citation>
    <scope>NUCLEOTIDE SEQUENCE [LARGE SCALE GENOMIC DNA]</scope>
    <source>
        <strain evidence="1">cv. IRGC 105608</strain>
    </source>
</reference>
<dbReference type="PaxDb" id="65489-OBART02G18620.1"/>
<organism evidence="1">
    <name type="scientific">Oryza barthii</name>
    <dbReference type="NCBI Taxonomy" id="65489"/>
    <lineage>
        <taxon>Eukaryota</taxon>
        <taxon>Viridiplantae</taxon>
        <taxon>Streptophyta</taxon>
        <taxon>Embryophyta</taxon>
        <taxon>Tracheophyta</taxon>
        <taxon>Spermatophyta</taxon>
        <taxon>Magnoliopsida</taxon>
        <taxon>Liliopsida</taxon>
        <taxon>Poales</taxon>
        <taxon>Poaceae</taxon>
        <taxon>BOP clade</taxon>
        <taxon>Oryzoideae</taxon>
        <taxon>Oryzeae</taxon>
        <taxon>Oryzinae</taxon>
        <taxon>Oryza</taxon>
    </lineage>
</organism>
<dbReference type="Gramene" id="OBART02G18620.1">
    <property type="protein sequence ID" value="OBART02G18620.1"/>
    <property type="gene ID" value="OBART02G18620"/>
</dbReference>
<proteinExistence type="predicted"/>
<dbReference type="AlphaFoldDB" id="A0A0D3F5T6"/>
<sequence length="260" mass="26402">MAWATAAGGARTMERQQQVAWETPATARLAGGTQVAAADDTGRLGAAGVLGWRRAKSQGGRATPASLVVVALVEKLGRPCGVEAVPAGTLCAVVCGGGCSLVAAVGEVVPMGSSGVLGRRRSVSRGQCGILALVVSADWLGAQGTIRESLAMPSGSGNAFGAVSILRGIVKTCSLFFHHCAPGESLAPVNGQAAAAIHISSLLGVPLWRTFSCTCLVMILTLAPGLPTSTPTLNKAKMFSETFSLLDPLLALWQAANILV</sequence>
<dbReference type="HOGENOM" id="CLU_1071090_0_0_1"/>
<dbReference type="EnsemblPlants" id="OBART02G18620.1">
    <property type="protein sequence ID" value="OBART02G18620.1"/>
    <property type="gene ID" value="OBART02G18620"/>
</dbReference>
<name>A0A0D3F5T6_9ORYZ</name>
<dbReference type="Proteomes" id="UP000026960">
    <property type="component" value="Chromosome 2"/>
</dbReference>
<protein>
    <submittedName>
        <fullName evidence="1">Uncharacterized protein</fullName>
    </submittedName>
</protein>
<evidence type="ECO:0000313" key="1">
    <source>
        <dbReference type="EnsemblPlants" id="OBART02G18620.1"/>
    </source>
</evidence>
<evidence type="ECO:0000313" key="2">
    <source>
        <dbReference type="Proteomes" id="UP000026960"/>
    </source>
</evidence>
<reference evidence="1" key="2">
    <citation type="submission" date="2015-03" db="UniProtKB">
        <authorList>
            <consortium name="EnsemblPlants"/>
        </authorList>
    </citation>
    <scope>IDENTIFICATION</scope>
</reference>